<dbReference type="AlphaFoldDB" id="A0AAD5SZC0"/>
<accession>A0AAD5SZC0</accession>
<evidence type="ECO:0000313" key="2">
    <source>
        <dbReference type="Proteomes" id="UP001211907"/>
    </source>
</evidence>
<dbReference type="Gene3D" id="2.60.120.10">
    <property type="entry name" value="Jelly Rolls"/>
    <property type="match status" value="1"/>
</dbReference>
<dbReference type="Proteomes" id="UP001211907">
    <property type="component" value="Unassembled WGS sequence"/>
</dbReference>
<sequence length="68" mass="7895">MSRKNFKILQFVASPTNGMSHGSFNRKGDEVARSTTVFRFESNTKFPYHQYGGGEEFLVRKRTFIDNE</sequence>
<dbReference type="InterPro" id="IPR014710">
    <property type="entry name" value="RmlC-like_jellyroll"/>
</dbReference>
<protein>
    <submittedName>
        <fullName evidence="1">Uncharacterized protein</fullName>
    </submittedName>
</protein>
<name>A0AAD5SZC0_9FUNG</name>
<reference evidence="1" key="1">
    <citation type="submission" date="2020-05" db="EMBL/GenBank/DDBJ databases">
        <title>Phylogenomic resolution of chytrid fungi.</title>
        <authorList>
            <person name="Stajich J.E."/>
            <person name="Amses K."/>
            <person name="Simmons R."/>
            <person name="Seto K."/>
            <person name="Myers J."/>
            <person name="Bonds A."/>
            <person name="Quandt C.A."/>
            <person name="Barry K."/>
            <person name="Liu P."/>
            <person name="Grigoriev I."/>
            <person name="Longcore J.E."/>
            <person name="James T.Y."/>
        </authorList>
    </citation>
    <scope>NUCLEOTIDE SEQUENCE</scope>
    <source>
        <strain evidence="1">JEL0513</strain>
    </source>
</reference>
<organism evidence="1 2">
    <name type="scientific">Physocladia obscura</name>
    <dbReference type="NCBI Taxonomy" id="109957"/>
    <lineage>
        <taxon>Eukaryota</taxon>
        <taxon>Fungi</taxon>
        <taxon>Fungi incertae sedis</taxon>
        <taxon>Chytridiomycota</taxon>
        <taxon>Chytridiomycota incertae sedis</taxon>
        <taxon>Chytridiomycetes</taxon>
        <taxon>Chytridiales</taxon>
        <taxon>Chytriomycetaceae</taxon>
        <taxon>Physocladia</taxon>
    </lineage>
</organism>
<feature type="non-terminal residue" evidence="1">
    <location>
        <position position="68"/>
    </location>
</feature>
<dbReference type="EMBL" id="JADGJH010001198">
    <property type="protein sequence ID" value="KAJ3116889.1"/>
    <property type="molecule type" value="Genomic_DNA"/>
</dbReference>
<evidence type="ECO:0000313" key="1">
    <source>
        <dbReference type="EMBL" id="KAJ3116889.1"/>
    </source>
</evidence>
<comment type="caution">
    <text evidence="1">The sequence shown here is derived from an EMBL/GenBank/DDBJ whole genome shotgun (WGS) entry which is preliminary data.</text>
</comment>
<gene>
    <name evidence="1" type="ORF">HK100_000941</name>
</gene>
<proteinExistence type="predicted"/>
<keyword evidence="2" id="KW-1185">Reference proteome</keyword>